<evidence type="ECO:0000313" key="10">
    <source>
        <dbReference type="Proteomes" id="UP000030652"/>
    </source>
</evidence>
<keyword evidence="3 7" id="KW-0694">RNA-binding</keyword>
<accession>A0A0B0ECT1</accession>
<name>A0A0B0ECT1_9BACT</name>
<dbReference type="FunFam" id="1.10.1900.20:FF:000001">
    <property type="entry name" value="50S ribosomal protein L20"/>
    <property type="match status" value="1"/>
</dbReference>
<dbReference type="GO" id="GO:0000027">
    <property type="term" value="P:ribosomal large subunit assembly"/>
    <property type="evidence" value="ECO:0007669"/>
    <property type="project" value="UniProtKB-UniRule"/>
</dbReference>
<evidence type="ECO:0000256" key="3">
    <source>
        <dbReference type="ARBA" id="ARBA00022884"/>
    </source>
</evidence>
<dbReference type="HAMAP" id="MF_00382">
    <property type="entry name" value="Ribosomal_bL20"/>
    <property type="match status" value="1"/>
</dbReference>
<dbReference type="NCBIfam" id="TIGR01032">
    <property type="entry name" value="rplT_bact"/>
    <property type="match status" value="1"/>
</dbReference>
<dbReference type="GO" id="GO:0005840">
    <property type="term" value="C:ribosome"/>
    <property type="evidence" value="ECO:0007669"/>
    <property type="project" value="UniProtKB-KW"/>
</dbReference>
<reference evidence="9 10" key="1">
    <citation type="submission" date="2014-10" db="EMBL/GenBank/DDBJ databases">
        <title>Draft genome of anammox bacterium scalindua brodae, obtained using differential coverage binning of sequence data from two enrichment reactors.</title>
        <authorList>
            <person name="Speth D.R."/>
            <person name="Russ L."/>
            <person name="Kartal B."/>
            <person name="Op den Camp H.J."/>
            <person name="Dutilh B.E."/>
            <person name="Jetten M.S."/>
        </authorList>
    </citation>
    <scope>NUCLEOTIDE SEQUENCE [LARGE SCALE GENOMIC DNA]</scope>
    <source>
        <strain evidence="9">RU1</strain>
    </source>
</reference>
<dbReference type="Gene3D" id="6.10.160.10">
    <property type="match status" value="1"/>
</dbReference>
<evidence type="ECO:0000256" key="1">
    <source>
        <dbReference type="ARBA" id="ARBA00007698"/>
    </source>
</evidence>
<keyword evidence="5 7" id="KW-0687">Ribonucleoprotein</keyword>
<dbReference type="GO" id="GO:0003735">
    <property type="term" value="F:structural constituent of ribosome"/>
    <property type="evidence" value="ECO:0007669"/>
    <property type="project" value="InterPro"/>
</dbReference>
<keyword evidence="4 7" id="KW-0689">Ribosomal protein</keyword>
<evidence type="ECO:0000256" key="6">
    <source>
        <dbReference type="ARBA" id="ARBA00035172"/>
    </source>
</evidence>
<dbReference type="InterPro" id="IPR049946">
    <property type="entry name" value="RIBOSOMAL_L20_CS"/>
</dbReference>
<dbReference type="AlphaFoldDB" id="A0A0B0ECT1"/>
<sequence length="117" mass="13499">MPRVRNGSAKKQGRKRLLNATKGYWGGRGNLFRKASETYVRAMAFAYRDRKCKKRNFRKLWIIRINAAAKMRGINYSRFINGLIKANVVVDRKMLAEAAVNDPVAFDKLVELSKQHI</sequence>
<organism evidence="9 10">
    <name type="scientific">Candidatus Scalindua brodae</name>
    <dbReference type="NCBI Taxonomy" id="237368"/>
    <lineage>
        <taxon>Bacteria</taxon>
        <taxon>Pseudomonadati</taxon>
        <taxon>Planctomycetota</taxon>
        <taxon>Candidatus Brocadiia</taxon>
        <taxon>Candidatus Brocadiales</taxon>
        <taxon>Candidatus Scalinduaceae</taxon>
        <taxon>Candidatus Scalindua</taxon>
    </lineage>
</organism>
<dbReference type="PRINTS" id="PR00062">
    <property type="entry name" value="RIBOSOMALL20"/>
</dbReference>
<dbReference type="PANTHER" id="PTHR10986">
    <property type="entry name" value="39S RIBOSOMAL PROTEIN L20"/>
    <property type="match status" value="1"/>
</dbReference>
<evidence type="ECO:0000256" key="5">
    <source>
        <dbReference type="ARBA" id="ARBA00023274"/>
    </source>
</evidence>
<evidence type="ECO:0000256" key="2">
    <source>
        <dbReference type="ARBA" id="ARBA00022730"/>
    </source>
</evidence>
<protein>
    <recommendedName>
        <fullName evidence="6 7">Large ribosomal subunit protein bL20</fullName>
    </recommendedName>
</protein>
<evidence type="ECO:0000256" key="4">
    <source>
        <dbReference type="ARBA" id="ARBA00022980"/>
    </source>
</evidence>
<evidence type="ECO:0000256" key="7">
    <source>
        <dbReference type="HAMAP-Rule" id="MF_00382"/>
    </source>
</evidence>
<dbReference type="Proteomes" id="UP000030652">
    <property type="component" value="Unassembled WGS sequence"/>
</dbReference>
<comment type="function">
    <text evidence="7 8">Binds directly to 23S ribosomal RNA and is necessary for the in vitro assembly process of the 50S ribosomal subunit. It is not involved in the protein synthesizing functions of that subunit.</text>
</comment>
<dbReference type="PROSITE" id="PS00937">
    <property type="entry name" value="RIBOSOMAL_L20"/>
    <property type="match status" value="1"/>
</dbReference>
<dbReference type="Gene3D" id="1.10.1900.20">
    <property type="entry name" value="Ribosomal protein L20"/>
    <property type="match status" value="1"/>
</dbReference>
<dbReference type="GO" id="GO:0006412">
    <property type="term" value="P:translation"/>
    <property type="evidence" value="ECO:0007669"/>
    <property type="project" value="InterPro"/>
</dbReference>
<dbReference type="PATRIC" id="fig|237368.3.peg.3460"/>
<dbReference type="InterPro" id="IPR035566">
    <property type="entry name" value="Ribosomal_protein_bL20_C"/>
</dbReference>
<dbReference type="InterPro" id="IPR005813">
    <property type="entry name" value="Ribosomal_bL20"/>
</dbReference>
<dbReference type="EMBL" id="JRYO01000221">
    <property type="protein sequence ID" value="KHE91042.1"/>
    <property type="molecule type" value="Genomic_DNA"/>
</dbReference>
<dbReference type="GO" id="GO:1990904">
    <property type="term" value="C:ribonucleoprotein complex"/>
    <property type="evidence" value="ECO:0007669"/>
    <property type="project" value="UniProtKB-KW"/>
</dbReference>
<dbReference type="GO" id="GO:0019843">
    <property type="term" value="F:rRNA binding"/>
    <property type="evidence" value="ECO:0007669"/>
    <property type="project" value="UniProtKB-UniRule"/>
</dbReference>
<dbReference type="Pfam" id="PF00453">
    <property type="entry name" value="Ribosomal_L20"/>
    <property type="match status" value="1"/>
</dbReference>
<comment type="caution">
    <text evidence="9">The sequence shown here is derived from an EMBL/GenBank/DDBJ whole genome shotgun (WGS) entry which is preliminary data.</text>
</comment>
<dbReference type="eggNOG" id="COG0292">
    <property type="taxonomic scope" value="Bacteria"/>
</dbReference>
<gene>
    <name evidence="7" type="primary">rplT</name>
    <name evidence="9" type="ORF">SCABRO_03200</name>
</gene>
<evidence type="ECO:0000256" key="8">
    <source>
        <dbReference type="RuleBase" id="RU000560"/>
    </source>
</evidence>
<dbReference type="SUPFAM" id="SSF74731">
    <property type="entry name" value="Ribosomal protein L20"/>
    <property type="match status" value="1"/>
</dbReference>
<keyword evidence="2 7" id="KW-0699">rRNA-binding</keyword>
<proteinExistence type="inferred from homology"/>
<evidence type="ECO:0000313" key="9">
    <source>
        <dbReference type="EMBL" id="KHE91042.1"/>
    </source>
</evidence>
<dbReference type="CDD" id="cd07026">
    <property type="entry name" value="Ribosomal_L20"/>
    <property type="match status" value="1"/>
</dbReference>
<comment type="similarity">
    <text evidence="1 7 8">Belongs to the bacterial ribosomal protein bL20 family.</text>
</comment>